<feature type="compositionally biased region" description="Basic and acidic residues" evidence="1">
    <location>
        <begin position="480"/>
        <end position="501"/>
    </location>
</feature>
<feature type="region of interest" description="Disordered" evidence="1">
    <location>
        <begin position="267"/>
        <end position="529"/>
    </location>
</feature>
<feature type="compositionally biased region" description="Basic residues" evidence="1">
    <location>
        <begin position="412"/>
        <end position="422"/>
    </location>
</feature>
<feature type="compositionally biased region" description="Basic and acidic residues" evidence="1">
    <location>
        <begin position="126"/>
        <end position="144"/>
    </location>
</feature>
<feature type="compositionally biased region" description="Basic residues" evidence="1">
    <location>
        <begin position="24"/>
        <end position="36"/>
    </location>
</feature>
<reference evidence="2 3" key="1">
    <citation type="submission" date="2013-11" db="EMBL/GenBank/DDBJ databases">
        <title>Draft genome of the bovine lungworm Dictyocaulus viviparus.</title>
        <authorList>
            <person name="Mitreva M."/>
        </authorList>
    </citation>
    <scope>NUCLEOTIDE SEQUENCE [LARGE SCALE GENOMIC DNA]</scope>
    <source>
        <strain evidence="2 3">HannoverDv2000</strain>
    </source>
</reference>
<name>A0A0D8XKD6_DICVI</name>
<feature type="compositionally biased region" description="Basic and acidic residues" evidence="1">
    <location>
        <begin position="652"/>
        <end position="666"/>
    </location>
</feature>
<feature type="compositionally biased region" description="Basic residues" evidence="1">
    <location>
        <begin position="314"/>
        <end position="340"/>
    </location>
</feature>
<feature type="compositionally biased region" description="Low complexity" evidence="1">
    <location>
        <begin position="341"/>
        <end position="351"/>
    </location>
</feature>
<gene>
    <name evidence="2" type="ORF">DICVIV_08868</name>
</gene>
<evidence type="ECO:0000256" key="1">
    <source>
        <dbReference type="SAM" id="MobiDB-lite"/>
    </source>
</evidence>
<sequence length="708" mass="79915">MASQPFDTVLSMVDKTVNSAGKLLKRLKSRSSKRHSKSDNENVRSEEDATSPSNAPDIPPLQTPWSDSDRKPSRRRRRRRRTAPDDPEANSDHCDVAIEHADNIFITYDSDVVAITASDKSFASTHSRDSDRQNDDDVIPRTEPLCEKSVDEIVRNATEVLTARGDRSRRSGRSVSAESSSFSTNLDARKLIPTEAWRSSRSRPSTKDTIIKYACRGLCRRQFEQTVLGPSGEECEECFMTMKKLQPRDPYRTSQICSTALKLKEKTSRRAKFRSKKSLATRYRKLRPIDPYRLPKKLIRPTTSKQKPHDKISSSKHHSKSSKTRSRKHYRRRHLYRKFSSKSSVKSITKKLYPKDPYRPPSGTTKTAITGKPVVGSSITSSISTKSKKTHLRGSYRLPTELSQTTDNKLRSSSKAKSRKKLYPRDPYRPPRKPFKANIPMKQDQNKKPSSQASKKLDVKQKPQISSHSSKKLPITKIPAENKDNRGQKRDTKRDNCDQPRKSQPIRNADKRKSPSDKDSEKKSASSDSSVILHNAVTYSKLLSPHLKKTLSKVPKPKQTELNLHKSSTDQKSQLSKLLPSTDVTTGKVIIQPDFLTNSSRRKHVRTPMLAGTSYSDLNRSKGGGSTMFKTQATTKSSIDLEPLKKGIKKIHSAEDDKNPETKMEEIANLPRHSDPSIAKNFHSMTNPSGKERSSSSSEGEQDDKKIS</sequence>
<protein>
    <submittedName>
        <fullName evidence="2">Uncharacterized protein</fullName>
    </submittedName>
</protein>
<dbReference type="AlphaFoldDB" id="A0A0D8XKD6"/>
<proteinExistence type="predicted"/>
<feature type="region of interest" description="Disordered" evidence="1">
    <location>
        <begin position="121"/>
        <end position="144"/>
    </location>
</feature>
<accession>A0A0D8XKD6</accession>
<organism evidence="2 3">
    <name type="scientific">Dictyocaulus viviparus</name>
    <name type="common">Bovine lungworm</name>
    <dbReference type="NCBI Taxonomy" id="29172"/>
    <lineage>
        <taxon>Eukaryota</taxon>
        <taxon>Metazoa</taxon>
        <taxon>Ecdysozoa</taxon>
        <taxon>Nematoda</taxon>
        <taxon>Chromadorea</taxon>
        <taxon>Rhabditida</taxon>
        <taxon>Rhabditina</taxon>
        <taxon>Rhabditomorpha</taxon>
        <taxon>Strongyloidea</taxon>
        <taxon>Metastrongylidae</taxon>
        <taxon>Dictyocaulus</taxon>
    </lineage>
</organism>
<feature type="compositionally biased region" description="Basic residues" evidence="1">
    <location>
        <begin position="72"/>
        <end position="81"/>
    </location>
</feature>
<feature type="compositionally biased region" description="Basic and acidic residues" evidence="1">
    <location>
        <begin position="37"/>
        <end position="47"/>
    </location>
</feature>
<feature type="region of interest" description="Disordered" evidence="1">
    <location>
        <begin position="24"/>
        <end position="94"/>
    </location>
</feature>
<reference evidence="3" key="2">
    <citation type="journal article" date="2016" name="Sci. Rep.">
        <title>Dictyocaulus viviparus genome, variome and transcriptome elucidate lungworm biology and support future intervention.</title>
        <authorList>
            <person name="McNulty S.N."/>
            <person name="Strube C."/>
            <person name="Rosa B.A."/>
            <person name="Martin J.C."/>
            <person name="Tyagi R."/>
            <person name="Choi Y.J."/>
            <person name="Wang Q."/>
            <person name="Hallsworth Pepin K."/>
            <person name="Zhang X."/>
            <person name="Ozersky P."/>
            <person name="Wilson R.K."/>
            <person name="Sternberg P.W."/>
            <person name="Gasser R.B."/>
            <person name="Mitreva M."/>
        </authorList>
    </citation>
    <scope>NUCLEOTIDE SEQUENCE [LARGE SCALE GENOMIC DNA]</scope>
    <source>
        <strain evidence="3">HannoverDv2000</strain>
    </source>
</reference>
<feature type="compositionally biased region" description="Basic and acidic residues" evidence="1">
    <location>
        <begin position="508"/>
        <end position="525"/>
    </location>
</feature>
<feature type="region of interest" description="Disordered" evidence="1">
    <location>
        <begin position="647"/>
        <end position="708"/>
    </location>
</feature>
<feature type="compositionally biased region" description="Basic residues" evidence="1">
    <location>
        <begin position="269"/>
        <end position="286"/>
    </location>
</feature>
<keyword evidence="3" id="KW-1185">Reference proteome</keyword>
<dbReference type="Proteomes" id="UP000053766">
    <property type="component" value="Unassembled WGS sequence"/>
</dbReference>
<dbReference type="EMBL" id="KN716428">
    <property type="protein sequence ID" value="KJH45083.1"/>
    <property type="molecule type" value="Genomic_DNA"/>
</dbReference>
<evidence type="ECO:0000313" key="2">
    <source>
        <dbReference type="EMBL" id="KJH45083.1"/>
    </source>
</evidence>
<evidence type="ECO:0000313" key="3">
    <source>
        <dbReference type="Proteomes" id="UP000053766"/>
    </source>
</evidence>
<feature type="region of interest" description="Disordered" evidence="1">
    <location>
        <begin position="551"/>
        <end position="579"/>
    </location>
</feature>